<evidence type="ECO:0000313" key="2">
    <source>
        <dbReference type="EMBL" id="ANE03082.1"/>
    </source>
</evidence>
<dbReference type="KEGG" id="ccjz:ccrud_01880"/>
<dbReference type="RefSeq" id="WP_066564067.1">
    <property type="nucleotide sequence ID" value="NZ_CP015622.1"/>
</dbReference>
<proteinExistence type="predicted"/>
<reference evidence="2 3" key="1">
    <citation type="submission" date="2016-05" db="EMBL/GenBank/DDBJ databases">
        <title>Complete genome sequence of Corynebacterium crudilactis, a new Corynebacterium species isolated from raw cow's milk.</title>
        <authorList>
            <person name="Christian R."/>
            <person name="Zimmermann J."/>
            <person name="Lipski A."/>
            <person name="Kalinowski J."/>
        </authorList>
    </citation>
    <scope>NUCLEOTIDE SEQUENCE [LARGE SCALE GENOMIC DNA]</scope>
    <source>
        <strain evidence="2 3">JZ16</strain>
    </source>
</reference>
<dbReference type="GO" id="GO:0016758">
    <property type="term" value="F:hexosyltransferase activity"/>
    <property type="evidence" value="ECO:0007669"/>
    <property type="project" value="UniProtKB-ARBA"/>
</dbReference>
<dbReference type="InterPro" id="IPR001173">
    <property type="entry name" value="Glyco_trans_2-like"/>
</dbReference>
<dbReference type="Proteomes" id="UP000076929">
    <property type="component" value="Chromosome"/>
</dbReference>
<dbReference type="CDD" id="cd00761">
    <property type="entry name" value="Glyco_tranf_GTA_type"/>
    <property type="match status" value="1"/>
</dbReference>
<protein>
    <recommendedName>
        <fullName evidence="1">Glycosyltransferase 2-like domain-containing protein</fullName>
    </recommendedName>
</protein>
<organism evidence="2 3">
    <name type="scientific">Corynebacterium crudilactis</name>
    <dbReference type="NCBI Taxonomy" id="1652495"/>
    <lineage>
        <taxon>Bacteria</taxon>
        <taxon>Bacillati</taxon>
        <taxon>Actinomycetota</taxon>
        <taxon>Actinomycetes</taxon>
        <taxon>Mycobacteriales</taxon>
        <taxon>Corynebacteriaceae</taxon>
        <taxon>Corynebacterium</taxon>
    </lineage>
</organism>
<feature type="domain" description="Glycosyltransferase 2-like" evidence="1">
    <location>
        <begin position="7"/>
        <end position="130"/>
    </location>
</feature>
<dbReference type="AlphaFoldDB" id="A0A172QQX5"/>
<accession>A0A172QQX5</accession>
<name>A0A172QQX5_9CORY</name>
<dbReference type="EMBL" id="CP015622">
    <property type="protein sequence ID" value="ANE03082.1"/>
    <property type="molecule type" value="Genomic_DNA"/>
</dbReference>
<dbReference type="Pfam" id="PF00535">
    <property type="entry name" value="Glycos_transf_2"/>
    <property type="match status" value="1"/>
</dbReference>
<evidence type="ECO:0000259" key="1">
    <source>
        <dbReference type="Pfam" id="PF00535"/>
    </source>
</evidence>
<keyword evidence="3" id="KW-1185">Reference proteome</keyword>
<evidence type="ECO:0000313" key="3">
    <source>
        <dbReference type="Proteomes" id="UP000076929"/>
    </source>
</evidence>
<dbReference type="Gene3D" id="3.90.550.10">
    <property type="entry name" value="Spore Coat Polysaccharide Biosynthesis Protein SpsA, Chain A"/>
    <property type="match status" value="1"/>
</dbReference>
<dbReference type="InterPro" id="IPR029044">
    <property type="entry name" value="Nucleotide-diphossugar_trans"/>
</dbReference>
<dbReference type="PANTHER" id="PTHR22916:SF3">
    <property type="entry name" value="UDP-GLCNAC:BETAGAL BETA-1,3-N-ACETYLGLUCOSAMINYLTRANSFERASE-LIKE PROTEIN 1"/>
    <property type="match status" value="1"/>
</dbReference>
<gene>
    <name evidence="2" type="ORF">ccrud_01880</name>
</gene>
<dbReference type="SUPFAM" id="SSF53448">
    <property type="entry name" value="Nucleotide-diphospho-sugar transferases"/>
    <property type="match status" value="1"/>
</dbReference>
<dbReference type="PANTHER" id="PTHR22916">
    <property type="entry name" value="GLYCOSYLTRANSFERASE"/>
    <property type="match status" value="1"/>
</dbReference>
<dbReference type="OrthoDB" id="2676521at2"/>
<dbReference type="STRING" id="1652495.ccrud_01880"/>
<sequence length="273" mass="30370">MTKDSISVVIPYYNSEATILRAVSSVRNQTVRVSEIIIVDDCSDIESFERLKDLVSDYSGVKVYRLNTNEGPASARNFGWSQASGTWIAFLDSDDAWHPQKTELQLNAVNEYGDELALVGSSVKVIEDNSQDFMETELSNSSSSPISINKLLVRNRFATPTVMVKSELVFRFPTGRRYSEDFQLWLQIVASDHLAVRLDAPTAVLFKKPFSGTGLSSNMFAMALGELATFKSLYSKNVISLQQLLFAASLSIAKSVLRFIKIPFRKLSAGLKK</sequence>